<dbReference type="EMBL" id="MU005770">
    <property type="protein sequence ID" value="KAF2709553.1"/>
    <property type="molecule type" value="Genomic_DNA"/>
</dbReference>
<evidence type="ECO:0000256" key="1">
    <source>
        <dbReference type="SAM" id="MobiDB-lite"/>
    </source>
</evidence>
<dbReference type="AlphaFoldDB" id="A0A6G1KA97"/>
<evidence type="ECO:0000313" key="2">
    <source>
        <dbReference type="EMBL" id="KAF2709553.1"/>
    </source>
</evidence>
<sequence length="466" mass="51696">MTMVANASPPAERDRKRSKPDIPTDPDARPTSTFADGPSDRCSQPHLGAQSRRNTKNNKSQGKTNKFGGPVSIPSDKVEVGDDDTDVDDARKGRDPPSTLDKWPFKDGRGLAGPVQPTYGIHGGHNDYKKYMNKIREQKGQKQQAESTRLRARLLQRGSISGPSTLRDHNSKSIKSGLQIADAFKKHGFPHEEYNGANDGVSMNGHIAKPGGIIARLRGGSGDLTAPSSGSELSEQSAAQTMETLYIQKQYVATPTAVPSKNILNKHILDTSVAGELWDLNQTSSPLLRLPEAVRSRVFGLALGGNTISIHFRTWKEFVMNGRPSLAPHFKYHATVYNGHVNPYALTGPEAKVSEGYTLLNGVCRQLYLETNILPYRFNTWGFESSLTMWNFLVVERTLSQAQRKGIREVVVKRDLPEKNLMEFMGGLERGLLVLAFDHEYGVRPKGWYRAEKTGRGLEWVKQDPY</sequence>
<proteinExistence type="predicted"/>
<dbReference type="PANTHER" id="PTHR38790">
    <property type="entry name" value="2EXR DOMAIN-CONTAINING PROTEIN-RELATED"/>
    <property type="match status" value="1"/>
</dbReference>
<accession>A0A6G1KA97</accession>
<feature type="region of interest" description="Disordered" evidence="1">
    <location>
        <begin position="218"/>
        <end position="237"/>
    </location>
</feature>
<keyword evidence="3" id="KW-1185">Reference proteome</keyword>
<name>A0A6G1KA97_9PLEO</name>
<evidence type="ECO:0000313" key="3">
    <source>
        <dbReference type="Proteomes" id="UP000799428"/>
    </source>
</evidence>
<feature type="compositionally biased region" description="Basic and acidic residues" evidence="1">
    <location>
        <begin position="11"/>
        <end position="28"/>
    </location>
</feature>
<reference evidence="2" key="1">
    <citation type="journal article" date="2020" name="Stud. Mycol.">
        <title>101 Dothideomycetes genomes: a test case for predicting lifestyles and emergence of pathogens.</title>
        <authorList>
            <person name="Haridas S."/>
            <person name="Albert R."/>
            <person name="Binder M."/>
            <person name="Bloem J."/>
            <person name="Labutti K."/>
            <person name="Salamov A."/>
            <person name="Andreopoulos B."/>
            <person name="Baker S."/>
            <person name="Barry K."/>
            <person name="Bills G."/>
            <person name="Bluhm B."/>
            <person name="Cannon C."/>
            <person name="Castanera R."/>
            <person name="Culley D."/>
            <person name="Daum C."/>
            <person name="Ezra D."/>
            <person name="Gonzalez J."/>
            <person name="Henrissat B."/>
            <person name="Kuo A."/>
            <person name="Liang C."/>
            <person name="Lipzen A."/>
            <person name="Lutzoni F."/>
            <person name="Magnuson J."/>
            <person name="Mondo S."/>
            <person name="Nolan M."/>
            <person name="Ohm R."/>
            <person name="Pangilinan J."/>
            <person name="Park H.-J."/>
            <person name="Ramirez L."/>
            <person name="Alfaro M."/>
            <person name="Sun H."/>
            <person name="Tritt A."/>
            <person name="Yoshinaga Y."/>
            <person name="Zwiers L.-H."/>
            <person name="Turgeon B."/>
            <person name="Goodwin S."/>
            <person name="Spatafora J."/>
            <person name="Crous P."/>
            <person name="Grigoriev I."/>
        </authorList>
    </citation>
    <scope>NUCLEOTIDE SEQUENCE</scope>
    <source>
        <strain evidence="2">CBS 279.74</strain>
    </source>
</reference>
<feature type="compositionally biased region" description="Polar residues" evidence="1">
    <location>
        <begin position="226"/>
        <end position="237"/>
    </location>
</feature>
<gene>
    <name evidence="2" type="ORF">K504DRAFT_467518</name>
</gene>
<feature type="region of interest" description="Disordered" evidence="1">
    <location>
        <begin position="1"/>
        <end position="124"/>
    </location>
</feature>
<dbReference type="Proteomes" id="UP000799428">
    <property type="component" value="Unassembled WGS sequence"/>
</dbReference>
<dbReference type="OrthoDB" id="5413827at2759"/>
<protein>
    <submittedName>
        <fullName evidence="2">Uncharacterized protein</fullName>
    </submittedName>
</protein>
<organism evidence="2 3">
    <name type="scientific">Pleomassaria siparia CBS 279.74</name>
    <dbReference type="NCBI Taxonomy" id="1314801"/>
    <lineage>
        <taxon>Eukaryota</taxon>
        <taxon>Fungi</taxon>
        <taxon>Dikarya</taxon>
        <taxon>Ascomycota</taxon>
        <taxon>Pezizomycotina</taxon>
        <taxon>Dothideomycetes</taxon>
        <taxon>Pleosporomycetidae</taxon>
        <taxon>Pleosporales</taxon>
        <taxon>Pleomassariaceae</taxon>
        <taxon>Pleomassaria</taxon>
    </lineage>
</organism>
<dbReference type="PANTHER" id="PTHR38790:SF4">
    <property type="entry name" value="2EXR DOMAIN-CONTAINING PROTEIN"/>
    <property type="match status" value="1"/>
</dbReference>